<accession>A0A939KF38</accession>
<gene>
    <name evidence="3" type="ORF">J1777_09275</name>
</gene>
<name>A0A939KF38_9BURK</name>
<reference evidence="3" key="1">
    <citation type="submission" date="2021-03" db="EMBL/GenBank/DDBJ databases">
        <title>Comamonas denitrificans.</title>
        <authorList>
            <person name="Finster K."/>
        </authorList>
    </citation>
    <scope>NUCLEOTIDE SEQUENCE</scope>
    <source>
        <strain evidence="3">MM2021_4</strain>
    </source>
</reference>
<feature type="domain" description="FlgO" evidence="2">
    <location>
        <begin position="47"/>
        <end position="175"/>
    </location>
</feature>
<dbReference type="EMBL" id="JAFNME010000018">
    <property type="protein sequence ID" value="MBO1250008.1"/>
    <property type="molecule type" value="Genomic_DNA"/>
</dbReference>
<dbReference type="PIRSF" id="PIRSF028688">
    <property type="entry name" value="UCP_imp_028688"/>
    <property type="match status" value="1"/>
</dbReference>
<dbReference type="InterPro" id="IPR014549">
    <property type="entry name" value="FlgO"/>
</dbReference>
<dbReference type="RefSeq" id="WP_207575448.1">
    <property type="nucleotide sequence ID" value="NZ_JAFNME010000018.1"/>
</dbReference>
<keyword evidence="1" id="KW-0732">Signal</keyword>
<evidence type="ECO:0000313" key="3">
    <source>
        <dbReference type="EMBL" id="MBO1250008.1"/>
    </source>
</evidence>
<dbReference type="InterPro" id="IPR041215">
    <property type="entry name" value="FlgO_dom"/>
</dbReference>
<evidence type="ECO:0000259" key="2">
    <source>
        <dbReference type="Pfam" id="PF17680"/>
    </source>
</evidence>
<proteinExistence type="predicted"/>
<dbReference type="PROSITE" id="PS51257">
    <property type="entry name" value="PROKAR_LIPOPROTEIN"/>
    <property type="match status" value="1"/>
</dbReference>
<evidence type="ECO:0000256" key="1">
    <source>
        <dbReference type="SAM" id="SignalP"/>
    </source>
</evidence>
<dbReference type="Pfam" id="PF17680">
    <property type="entry name" value="FlgO"/>
    <property type="match status" value="1"/>
</dbReference>
<feature type="signal peptide" evidence="1">
    <location>
        <begin position="1"/>
        <end position="19"/>
    </location>
</feature>
<comment type="caution">
    <text evidence="3">The sequence shown here is derived from an EMBL/GenBank/DDBJ whole genome shotgun (WGS) entry which is preliminary data.</text>
</comment>
<protein>
    <recommendedName>
        <fullName evidence="2">FlgO domain-containing protein</fullName>
    </recommendedName>
</protein>
<feature type="chain" id="PRO_5037528829" description="FlgO domain-containing protein" evidence="1">
    <location>
        <begin position="20"/>
        <end position="183"/>
    </location>
</feature>
<organism evidence="3 4">
    <name type="scientific">Comamonas denitrificans</name>
    <dbReference type="NCBI Taxonomy" id="117506"/>
    <lineage>
        <taxon>Bacteria</taxon>
        <taxon>Pseudomonadati</taxon>
        <taxon>Pseudomonadota</taxon>
        <taxon>Betaproteobacteria</taxon>
        <taxon>Burkholderiales</taxon>
        <taxon>Comamonadaceae</taxon>
        <taxon>Comamonas</taxon>
    </lineage>
</organism>
<dbReference type="AlphaFoldDB" id="A0A939KF38"/>
<dbReference type="Proteomes" id="UP000664731">
    <property type="component" value="Unassembled WGS sequence"/>
</dbReference>
<evidence type="ECO:0000313" key="4">
    <source>
        <dbReference type="Proteomes" id="UP000664731"/>
    </source>
</evidence>
<sequence length="183" mass="19823">MKKQAFLTIFLAAALAGCATQTVQSPAYVGPTYTAASSNPFINSSREAVDTLMNGFDPGSLGKAPVLVATVVNINDLKNSAPLGRTLGEMYASQLANKGLNVTEMKLRGDVYVREGTGELLLSREIREIAAQHAAGLVLVGTYSQASQYTYISMKLVRTTDSRIMRSHDYAIPNDMDVRRMLK</sequence>
<keyword evidence="4" id="KW-1185">Reference proteome</keyword>